<comment type="caution">
    <text evidence="1">The sequence shown here is derived from an EMBL/GenBank/DDBJ whole genome shotgun (WGS) entry which is preliminary data.</text>
</comment>
<reference evidence="1 2" key="1">
    <citation type="journal article" date="2017" name="Infect. Genet. Evol.">
        <title>Comparative genome analysis of fish pathogen Flavobacterium columnare reveals extensive sequence diversity within the species.</title>
        <authorList>
            <person name="Kayansamruaj P."/>
            <person name="Dong H.T."/>
            <person name="Hirono I."/>
            <person name="Kondo H."/>
            <person name="Senapin S."/>
            <person name="Rodkhum C."/>
        </authorList>
    </citation>
    <scope>NUCLEOTIDE SEQUENCE [LARGE SCALE GENOMIC DNA]</scope>
    <source>
        <strain evidence="1 2">1214</strain>
    </source>
</reference>
<organism evidence="1 2">
    <name type="scientific">Flavobacterium columnare</name>
    <dbReference type="NCBI Taxonomy" id="996"/>
    <lineage>
        <taxon>Bacteria</taxon>
        <taxon>Pseudomonadati</taxon>
        <taxon>Bacteroidota</taxon>
        <taxon>Flavobacteriia</taxon>
        <taxon>Flavobacteriales</taxon>
        <taxon>Flavobacteriaceae</taxon>
        <taxon>Flavobacterium</taxon>
    </lineage>
</organism>
<evidence type="ECO:0000313" key="2">
    <source>
        <dbReference type="Proteomes" id="UP000198034"/>
    </source>
</evidence>
<dbReference type="Proteomes" id="UP000198034">
    <property type="component" value="Unassembled WGS sequence"/>
</dbReference>
<evidence type="ECO:0000313" key="1">
    <source>
        <dbReference type="EMBL" id="OWP74273.1"/>
    </source>
</evidence>
<sequence length="167" mass="19756">MKKIKEFYCIQTNDAHASIENEIKGICKVKQELFRPQIFVDNYSLFENTNNQRSKSLIVYPNHKLSFTEEELLYLSEIFDFEIKEDESGHKSAKISDDTRFAIVDLVWLSTTFQKEYIIIDSKRWQFDYQPRSAGEDARGEDVTYIHGIWENPELPENIMKKIKGEF</sequence>
<proteinExistence type="predicted"/>
<gene>
    <name evidence="1" type="ORF">BWK62_14705</name>
</gene>
<name>A0A246G7A3_9FLAO</name>
<dbReference type="OrthoDB" id="1357559at2"/>
<protein>
    <submittedName>
        <fullName evidence="1">Uncharacterized protein</fullName>
    </submittedName>
</protein>
<dbReference type="EMBL" id="MTCY01000080">
    <property type="protein sequence ID" value="OWP74273.1"/>
    <property type="molecule type" value="Genomic_DNA"/>
</dbReference>
<dbReference type="AlphaFoldDB" id="A0A246G7A3"/>
<accession>A0A246G7A3</accession>